<dbReference type="GO" id="GO:0051287">
    <property type="term" value="F:NAD binding"/>
    <property type="evidence" value="ECO:0007669"/>
    <property type="project" value="InterPro"/>
</dbReference>
<dbReference type="KEGG" id="aaq:AOC05_05800"/>
<dbReference type="EMBL" id="CP012677">
    <property type="protein sequence ID" value="ALE91963.1"/>
    <property type="molecule type" value="Genomic_DNA"/>
</dbReference>
<evidence type="ECO:0000313" key="5">
    <source>
        <dbReference type="Proteomes" id="UP000062833"/>
    </source>
</evidence>
<dbReference type="GO" id="GO:0016491">
    <property type="term" value="F:oxidoreductase activity"/>
    <property type="evidence" value="ECO:0007669"/>
    <property type="project" value="UniProtKB-KW"/>
</dbReference>
<sequence>MTAFAQEPQDSRMAVVLGIPADALLTGAIRNVDARIEVLQMGGLDPVVRARMLADAEVLFGIPAGTPAQLRELLHSNAALRWVHATCRQSLERLQAADPSEEARERMLVTGPGGGHAAAVAEFAMSGLLDFARPSPGVGSAAERAPSELAGQTLLVVGLGAVGAEVARLGKAFGMRFLAMTRTGNGRAPHVDELRPARFLGDMLPVSHAVVLALPCNDHTAGK</sequence>
<reference evidence="5" key="1">
    <citation type="submission" date="2015-09" db="EMBL/GenBank/DDBJ databases">
        <title>Complete genome of Arthrobacter alpinus strain R3.8.</title>
        <authorList>
            <person name="See-Too W.S."/>
            <person name="Chan K.G."/>
        </authorList>
    </citation>
    <scope>NUCLEOTIDE SEQUENCE [LARGE SCALE GENOMIC DNA]</scope>
    <source>
        <strain evidence="5">R3.8</strain>
    </source>
</reference>
<dbReference type="SUPFAM" id="SSF51735">
    <property type="entry name" value="NAD(P)-binding Rossmann-fold domains"/>
    <property type="match status" value="1"/>
</dbReference>
<proteinExistence type="predicted"/>
<evidence type="ECO:0000313" key="4">
    <source>
        <dbReference type="EMBL" id="ALE91963.1"/>
    </source>
</evidence>
<dbReference type="PANTHER" id="PTHR43333">
    <property type="entry name" value="2-HACID_DH_C DOMAIN-CONTAINING PROTEIN"/>
    <property type="match status" value="1"/>
</dbReference>
<evidence type="ECO:0000256" key="2">
    <source>
        <dbReference type="ARBA" id="ARBA00023027"/>
    </source>
</evidence>
<keyword evidence="1" id="KW-0560">Oxidoreductase</keyword>
<dbReference type="Proteomes" id="UP000062833">
    <property type="component" value="Chromosome"/>
</dbReference>
<evidence type="ECO:0000259" key="3">
    <source>
        <dbReference type="Pfam" id="PF02826"/>
    </source>
</evidence>
<dbReference type="Pfam" id="PF02826">
    <property type="entry name" value="2-Hacid_dh_C"/>
    <property type="match status" value="1"/>
</dbReference>
<protein>
    <recommendedName>
        <fullName evidence="3">D-isomer specific 2-hydroxyacid dehydrogenase NAD-binding domain-containing protein</fullName>
    </recommendedName>
</protein>
<keyword evidence="5" id="KW-1185">Reference proteome</keyword>
<dbReference type="InterPro" id="IPR036291">
    <property type="entry name" value="NAD(P)-bd_dom_sf"/>
</dbReference>
<dbReference type="InterPro" id="IPR006140">
    <property type="entry name" value="D-isomer_DH_NAD-bd"/>
</dbReference>
<dbReference type="RefSeq" id="WP_062006422.1">
    <property type="nucleotide sequence ID" value="NZ_CP012677.1"/>
</dbReference>
<gene>
    <name evidence="4" type="ORF">AOC05_05800</name>
</gene>
<evidence type="ECO:0000256" key="1">
    <source>
        <dbReference type="ARBA" id="ARBA00023002"/>
    </source>
</evidence>
<organism evidence="4 5">
    <name type="scientific">Arthrobacter alpinus</name>
    <dbReference type="NCBI Taxonomy" id="656366"/>
    <lineage>
        <taxon>Bacteria</taxon>
        <taxon>Bacillati</taxon>
        <taxon>Actinomycetota</taxon>
        <taxon>Actinomycetes</taxon>
        <taxon>Micrococcales</taxon>
        <taxon>Micrococcaceae</taxon>
        <taxon>Arthrobacter</taxon>
    </lineage>
</organism>
<accession>A0A0M4RNQ7</accession>
<name>A0A0M4RNQ7_9MICC</name>
<dbReference type="PATRIC" id="fig|656366.3.peg.1238"/>
<dbReference type="AlphaFoldDB" id="A0A0M4RNQ7"/>
<dbReference type="OrthoDB" id="4324715at2"/>
<dbReference type="Gene3D" id="3.40.50.720">
    <property type="entry name" value="NAD(P)-binding Rossmann-like Domain"/>
    <property type="match status" value="2"/>
</dbReference>
<keyword evidence="2" id="KW-0520">NAD</keyword>
<feature type="domain" description="D-isomer specific 2-hydroxyacid dehydrogenase NAD-binding" evidence="3">
    <location>
        <begin position="144"/>
        <end position="221"/>
    </location>
</feature>
<dbReference type="PANTHER" id="PTHR43333:SF1">
    <property type="entry name" value="D-ISOMER SPECIFIC 2-HYDROXYACID DEHYDROGENASE NAD-BINDING DOMAIN-CONTAINING PROTEIN"/>
    <property type="match status" value="1"/>
</dbReference>